<sequence>MAPEPDANVEHPTTLPSGEPFDSSPPPSLPPPRKRAPVAAVLAAVLAAAPSHADAFLSRLYRCMQTRAGADVVLLFLCYASRLTGSVLETLSGPVLQRSARRLVAMAFKLPPATAVVLSSTTPQPPLAAFALRLGGRFKAMAALLSETRTMGRLWGLLGLYFAAKKLILKSRAAKQQKGLEKSADKTQDAAEHVFDTLVAYAQVISLISYQAAENIAYLSSKKVLPLSPATQGRLSLISVRSWALYVAMELGRLLVERERKVSAAAAAKDVQWAAGWTKAFTRNLAWAPLTMHWSMRNGPLPDLAVSLLASYPSTGAMMDLWRETA</sequence>
<comment type="caution">
    <text evidence="2">The sequence shown here is derived from an EMBL/GenBank/DDBJ whole genome shotgun (WGS) entry which is preliminary data.</text>
</comment>
<reference evidence="2 3" key="1">
    <citation type="submission" date="2017-08" db="EMBL/GenBank/DDBJ databases">
        <title>Harnessing the power of phylogenomics to disentangle the directionality and signatures of interkingdom host jumping in the parasitic fungal genus Tolypocladium.</title>
        <authorList>
            <person name="Quandt C.A."/>
            <person name="Patterson W."/>
            <person name="Spatafora J.W."/>
        </authorList>
    </citation>
    <scope>NUCLEOTIDE SEQUENCE [LARGE SCALE GENOMIC DNA]</scope>
    <source>
        <strain evidence="2 3">CBS 113982</strain>
    </source>
</reference>
<evidence type="ECO:0000256" key="1">
    <source>
        <dbReference type="SAM" id="MobiDB-lite"/>
    </source>
</evidence>
<feature type="region of interest" description="Disordered" evidence="1">
    <location>
        <begin position="1"/>
        <end position="34"/>
    </location>
</feature>
<accession>A0A2K3PXD9</accession>
<name>A0A2K3PXD9_9HYPO</name>
<dbReference type="STRING" id="45235.A0A2K3PXD9"/>
<keyword evidence="3" id="KW-1185">Reference proteome</keyword>
<dbReference type="PANTHER" id="PTHR12652:SF25">
    <property type="entry name" value="MICROBODY (PEROXISOME) PROLIFERATION PROTEIN PEROXIN 11C (EUROFUNG)"/>
    <property type="match status" value="1"/>
</dbReference>
<dbReference type="EMBL" id="NRSZ01001285">
    <property type="protein sequence ID" value="PNY19959.1"/>
    <property type="molecule type" value="Genomic_DNA"/>
</dbReference>
<dbReference type="OrthoDB" id="10005898at2759"/>
<evidence type="ECO:0000313" key="2">
    <source>
        <dbReference type="EMBL" id="PNY19959.1"/>
    </source>
</evidence>
<evidence type="ECO:0000313" key="3">
    <source>
        <dbReference type="Proteomes" id="UP000236621"/>
    </source>
</evidence>
<dbReference type="PANTHER" id="PTHR12652">
    <property type="entry name" value="PEROXISOMAL BIOGENESIS FACTOR 11"/>
    <property type="match status" value="1"/>
</dbReference>
<dbReference type="Proteomes" id="UP000236621">
    <property type="component" value="Unassembled WGS sequence"/>
</dbReference>
<dbReference type="AlphaFoldDB" id="A0A2K3PXD9"/>
<gene>
    <name evidence="2" type="ORF">TCAP_07435</name>
</gene>
<proteinExistence type="predicted"/>
<protein>
    <recommendedName>
        <fullName evidence="4">Peroxin 11C</fullName>
    </recommendedName>
</protein>
<evidence type="ECO:0008006" key="4">
    <source>
        <dbReference type="Google" id="ProtNLM"/>
    </source>
</evidence>
<organism evidence="2 3">
    <name type="scientific">Tolypocladium capitatum</name>
    <dbReference type="NCBI Taxonomy" id="45235"/>
    <lineage>
        <taxon>Eukaryota</taxon>
        <taxon>Fungi</taxon>
        <taxon>Dikarya</taxon>
        <taxon>Ascomycota</taxon>
        <taxon>Pezizomycotina</taxon>
        <taxon>Sordariomycetes</taxon>
        <taxon>Hypocreomycetidae</taxon>
        <taxon>Hypocreales</taxon>
        <taxon>Ophiocordycipitaceae</taxon>
        <taxon>Tolypocladium</taxon>
    </lineage>
</organism>